<keyword evidence="11" id="KW-1185">Reference proteome</keyword>
<dbReference type="GO" id="GO:0031985">
    <property type="term" value="C:Golgi cisterna"/>
    <property type="evidence" value="ECO:0007669"/>
    <property type="project" value="TreeGrafter"/>
</dbReference>
<feature type="compositionally biased region" description="Basic residues" evidence="8">
    <location>
        <begin position="45"/>
        <end position="55"/>
    </location>
</feature>
<keyword evidence="5 7" id="KW-0175">Coiled coil</keyword>
<comment type="caution">
    <text evidence="10">The sequence shown here is derived from an EMBL/GenBank/DDBJ whole genome shotgun (WGS) entry which is preliminary data.</text>
</comment>
<keyword evidence="2 9" id="KW-0812">Transmembrane</keyword>
<dbReference type="Pfam" id="PF09787">
    <property type="entry name" value="Golgin_A5"/>
    <property type="match status" value="1"/>
</dbReference>
<evidence type="ECO:0000313" key="10">
    <source>
        <dbReference type="EMBL" id="CAH2239454.1"/>
    </source>
</evidence>
<dbReference type="InterPro" id="IPR019177">
    <property type="entry name" value="Golgin_subfamily_A_member_5"/>
</dbReference>
<evidence type="ECO:0000256" key="3">
    <source>
        <dbReference type="ARBA" id="ARBA00022989"/>
    </source>
</evidence>
<keyword evidence="4" id="KW-0333">Golgi apparatus</keyword>
<comment type="subcellular location">
    <subcellularLocation>
        <location evidence="1">Golgi apparatus membrane</location>
        <topology evidence="1">Single-pass type IV membrane protein</topology>
    </subcellularLocation>
</comment>
<dbReference type="OrthoDB" id="248903at2759"/>
<evidence type="ECO:0000256" key="1">
    <source>
        <dbReference type="ARBA" id="ARBA00004409"/>
    </source>
</evidence>
<organism evidence="10 11">
    <name type="scientific">Pararge aegeria aegeria</name>
    <dbReference type="NCBI Taxonomy" id="348720"/>
    <lineage>
        <taxon>Eukaryota</taxon>
        <taxon>Metazoa</taxon>
        <taxon>Ecdysozoa</taxon>
        <taxon>Arthropoda</taxon>
        <taxon>Hexapoda</taxon>
        <taxon>Insecta</taxon>
        <taxon>Pterygota</taxon>
        <taxon>Neoptera</taxon>
        <taxon>Endopterygota</taxon>
        <taxon>Lepidoptera</taxon>
        <taxon>Glossata</taxon>
        <taxon>Ditrysia</taxon>
        <taxon>Papilionoidea</taxon>
        <taxon>Nymphalidae</taxon>
        <taxon>Satyrinae</taxon>
        <taxon>Satyrini</taxon>
        <taxon>Parargina</taxon>
        <taxon>Pararge</taxon>
    </lineage>
</organism>
<feature type="transmembrane region" description="Helical" evidence="9">
    <location>
        <begin position="569"/>
        <end position="590"/>
    </location>
</feature>
<protein>
    <submittedName>
        <fullName evidence="10">Jg21463 protein</fullName>
    </submittedName>
</protein>
<evidence type="ECO:0000256" key="5">
    <source>
        <dbReference type="ARBA" id="ARBA00023054"/>
    </source>
</evidence>
<keyword evidence="6 9" id="KW-0472">Membrane</keyword>
<evidence type="ECO:0000256" key="4">
    <source>
        <dbReference type="ARBA" id="ARBA00023034"/>
    </source>
</evidence>
<evidence type="ECO:0000256" key="9">
    <source>
        <dbReference type="SAM" id="Phobius"/>
    </source>
</evidence>
<feature type="region of interest" description="Disordered" evidence="8">
    <location>
        <begin position="44"/>
        <end position="119"/>
    </location>
</feature>
<evidence type="ECO:0000256" key="7">
    <source>
        <dbReference type="SAM" id="Coils"/>
    </source>
</evidence>
<dbReference type="GO" id="GO:0000301">
    <property type="term" value="P:retrograde transport, vesicle recycling within Golgi"/>
    <property type="evidence" value="ECO:0007669"/>
    <property type="project" value="TreeGrafter"/>
</dbReference>
<dbReference type="EMBL" id="CAKXAJ010025439">
    <property type="protein sequence ID" value="CAH2239454.1"/>
    <property type="molecule type" value="Genomic_DNA"/>
</dbReference>
<dbReference type="PANTHER" id="PTHR13815:SF7">
    <property type="entry name" value="GOLGIN SUBFAMILY A MEMBER 5"/>
    <property type="match status" value="1"/>
</dbReference>
<dbReference type="GO" id="GO:0000139">
    <property type="term" value="C:Golgi membrane"/>
    <property type="evidence" value="ECO:0007669"/>
    <property type="project" value="UniProtKB-SubCell"/>
</dbReference>
<evidence type="ECO:0000313" key="11">
    <source>
        <dbReference type="Proteomes" id="UP000838756"/>
    </source>
</evidence>
<keyword evidence="3 9" id="KW-1133">Transmembrane helix</keyword>
<dbReference type="GO" id="GO:0007030">
    <property type="term" value="P:Golgi organization"/>
    <property type="evidence" value="ECO:0007669"/>
    <property type="project" value="InterPro"/>
</dbReference>
<reference evidence="10" key="1">
    <citation type="submission" date="2022-03" db="EMBL/GenBank/DDBJ databases">
        <authorList>
            <person name="Lindestad O."/>
        </authorList>
    </citation>
    <scope>NUCLEOTIDE SEQUENCE</scope>
</reference>
<sequence>MSWFADLAGKAESLLNNLDEQTGAVLRNQNGVKVRKHEYPDPAWQKRRQTLRSAKKNIPTTETRPFFAPTAKIIPSKSTGRSPTKESQENARTVPTIERPRRKSPLRKPTPYNLHNSPKSLVNDVELDDNIMDDCFGLRQRRHSLPSDLELMSNEKIAYNMQNLEVENAMLKNELNVMHREVSELLDRLRKTEDELRQAQIKLECSEKVNNKLSEDKESLSTLLEHMKSQVSEVSSVQLSKYERQSHELESNVSLLKKKNMELEEQIKKYTEDLCTKDTAQQRLENDLRHAQTTLNEKQNIIDNKTAECHSLEKDWEAYKLRVKSMLYAKDNEIKSIREGSNMTEDTKMLMDQLETLKEEKEDLSQGITLVRKECGDMKHQMTQLEARHSTTERVVTALRDALKEERLARNRVEAQRATLAKDLQTLQMETNQTIASLRAALQDREDEVNNLRETASTIPTSDTSALNVADYDVTKDIDSEKIHYLTQTLIQKQGKIDSLLADNNVMRIQLDKLESKYRSEVASLRAKYSHSVVQFQDGDRTRSRSNYVHSPMSALSLRMGVIIKRFPIFRLLVLIYMIGLHLWVVTVLLTSTPEDTVLRSSKS</sequence>
<name>A0A8S4RQ48_9NEOP</name>
<proteinExistence type="predicted"/>
<evidence type="ECO:0000256" key="2">
    <source>
        <dbReference type="ARBA" id="ARBA00022692"/>
    </source>
</evidence>
<dbReference type="AlphaFoldDB" id="A0A8S4RQ48"/>
<dbReference type="Proteomes" id="UP000838756">
    <property type="component" value="Unassembled WGS sequence"/>
</dbReference>
<evidence type="ECO:0000256" key="6">
    <source>
        <dbReference type="ARBA" id="ARBA00023136"/>
    </source>
</evidence>
<feature type="coiled-coil region" evidence="7">
    <location>
        <begin position="154"/>
        <end position="315"/>
    </location>
</feature>
<dbReference type="PANTHER" id="PTHR13815">
    <property type="entry name" value="GOLGIN-84"/>
    <property type="match status" value="1"/>
</dbReference>
<feature type="coiled-coil region" evidence="7">
    <location>
        <begin position="347"/>
        <end position="455"/>
    </location>
</feature>
<evidence type="ECO:0000256" key="8">
    <source>
        <dbReference type="SAM" id="MobiDB-lite"/>
    </source>
</evidence>
<gene>
    <name evidence="10" type="primary">jg21463</name>
    <name evidence="10" type="ORF">PAEG_LOCUS16160</name>
</gene>
<accession>A0A8S4RQ48</accession>